<evidence type="ECO:0000256" key="2">
    <source>
        <dbReference type="ARBA" id="ARBA00009399"/>
    </source>
</evidence>
<accession>S2WKN6</accession>
<dbReference type="STRING" id="883161.HMPREF9306_00743"/>
<dbReference type="PANTHER" id="PTHR38459:SF1">
    <property type="entry name" value="PROPHAGE BACTOPRENOL-LINKED GLUCOSE TRANSLOCASE HOMOLOG"/>
    <property type="match status" value="1"/>
</dbReference>
<evidence type="ECO:0000256" key="6">
    <source>
        <dbReference type="SAM" id="Phobius"/>
    </source>
</evidence>
<dbReference type="GO" id="GO:0000271">
    <property type="term" value="P:polysaccharide biosynthetic process"/>
    <property type="evidence" value="ECO:0007669"/>
    <property type="project" value="InterPro"/>
</dbReference>
<proteinExistence type="inferred from homology"/>
<gene>
    <name evidence="8" type="ORF">HMPREF9306_00743</name>
</gene>
<feature type="transmembrane region" description="Helical" evidence="6">
    <location>
        <begin position="12"/>
        <end position="34"/>
    </location>
</feature>
<dbReference type="InterPro" id="IPR051401">
    <property type="entry name" value="GtrA_CellWall_Glycosyl"/>
</dbReference>
<feature type="transmembrane region" description="Helical" evidence="6">
    <location>
        <begin position="54"/>
        <end position="74"/>
    </location>
</feature>
<evidence type="ECO:0000259" key="7">
    <source>
        <dbReference type="Pfam" id="PF04138"/>
    </source>
</evidence>
<dbReference type="InterPro" id="IPR007267">
    <property type="entry name" value="GtrA_DPMS_TM"/>
</dbReference>
<evidence type="ECO:0000256" key="4">
    <source>
        <dbReference type="ARBA" id="ARBA00022989"/>
    </source>
</evidence>
<keyword evidence="9" id="KW-1185">Reference proteome</keyword>
<dbReference type="AlphaFoldDB" id="S2WKN6"/>
<evidence type="ECO:0000256" key="3">
    <source>
        <dbReference type="ARBA" id="ARBA00022692"/>
    </source>
</evidence>
<dbReference type="HOGENOM" id="CLU_101706_0_0_11"/>
<feature type="transmembrane region" description="Helical" evidence="6">
    <location>
        <begin position="140"/>
        <end position="158"/>
    </location>
</feature>
<comment type="subcellular location">
    <subcellularLocation>
        <location evidence="1">Membrane</location>
        <topology evidence="1">Multi-pass membrane protein</topology>
    </subcellularLocation>
</comment>
<evidence type="ECO:0000256" key="1">
    <source>
        <dbReference type="ARBA" id="ARBA00004141"/>
    </source>
</evidence>
<dbReference type="Proteomes" id="UP000014417">
    <property type="component" value="Unassembled WGS sequence"/>
</dbReference>
<keyword evidence="5 6" id="KW-0472">Membrane</keyword>
<dbReference type="RefSeq" id="WP_016455587.1">
    <property type="nucleotide sequence ID" value="NZ_KE150269.1"/>
</dbReference>
<comment type="caution">
    <text evidence="8">The sequence shown here is derived from an EMBL/GenBank/DDBJ whole genome shotgun (WGS) entry which is preliminary data.</text>
</comment>
<evidence type="ECO:0000256" key="5">
    <source>
        <dbReference type="ARBA" id="ARBA00023136"/>
    </source>
</evidence>
<dbReference type="PANTHER" id="PTHR38459">
    <property type="entry name" value="PROPHAGE BACTOPRENOL-LINKED GLUCOSE TRANSLOCASE HOMOLOG"/>
    <property type="match status" value="1"/>
</dbReference>
<keyword evidence="3 6" id="KW-0812">Transmembrane</keyword>
<dbReference type="Pfam" id="PF04138">
    <property type="entry name" value="GtrA_DPMS_TM"/>
    <property type="match status" value="1"/>
</dbReference>
<reference evidence="8 9" key="1">
    <citation type="submission" date="2013-04" db="EMBL/GenBank/DDBJ databases">
        <title>The Genome Sequence of Propionimicrobium lymphophilum ACS-093-V-SCH5.</title>
        <authorList>
            <consortium name="The Broad Institute Genomics Platform"/>
            <person name="Earl A."/>
            <person name="Ward D."/>
            <person name="Feldgarden M."/>
            <person name="Gevers D."/>
            <person name="Saerens B."/>
            <person name="Vaneechoutte M."/>
            <person name="Walker B."/>
            <person name="Young S."/>
            <person name="Zeng Q."/>
            <person name="Gargeya S."/>
            <person name="Fitzgerald M."/>
            <person name="Haas B."/>
            <person name="Abouelleil A."/>
            <person name="Allen A.W."/>
            <person name="Alvarado L."/>
            <person name="Arachchi H.M."/>
            <person name="Berlin A.M."/>
            <person name="Chapman S.B."/>
            <person name="Gainer-Dewar J."/>
            <person name="Goldberg J."/>
            <person name="Griggs A."/>
            <person name="Gujja S."/>
            <person name="Hansen M."/>
            <person name="Howarth C."/>
            <person name="Imamovic A."/>
            <person name="Ireland A."/>
            <person name="Larimer J."/>
            <person name="McCowan C."/>
            <person name="Murphy C."/>
            <person name="Pearson M."/>
            <person name="Poon T.W."/>
            <person name="Priest M."/>
            <person name="Roberts A."/>
            <person name="Saif S."/>
            <person name="Shea T."/>
            <person name="Sisk P."/>
            <person name="Sykes S."/>
            <person name="Wortman J."/>
            <person name="Nusbaum C."/>
            <person name="Birren B."/>
        </authorList>
    </citation>
    <scope>NUCLEOTIDE SEQUENCE [LARGE SCALE GENOMIC DNA]</scope>
    <source>
        <strain evidence="8 9">ACS-093-V-SCH5</strain>
    </source>
</reference>
<organism evidence="8 9">
    <name type="scientific">Propionimicrobium lymphophilum ACS-093-V-SCH5</name>
    <dbReference type="NCBI Taxonomy" id="883161"/>
    <lineage>
        <taxon>Bacteria</taxon>
        <taxon>Bacillati</taxon>
        <taxon>Actinomycetota</taxon>
        <taxon>Actinomycetes</taxon>
        <taxon>Propionibacteriales</taxon>
        <taxon>Propionibacteriaceae</taxon>
        <taxon>Propionimicrobium</taxon>
    </lineage>
</organism>
<dbReference type="EMBL" id="AGZR01000005">
    <property type="protein sequence ID" value="EPD33212.1"/>
    <property type="molecule type" value="Genomic_DNA"/>
</dbReference>
<protein>
    <recommendedName>
        <fullName evidence="7">GtrA/DPMS transmembrane domain-containing protein</fullName>
    </recommendedName>
</protein>
<evidence type="ECO:0000313" key="9">
    <source>
        <dbReference type="Proteomes" id="UP000014417"/>
    </source>
</evidence>
<dbReference type="OrthoDB" id="9807815at2"/>
<keyword evidence="4 6" id="KW-1133">Transmembrane helix</keyword>
<feature type="domain" description="GtrA/DPMS transmembrane" evidence="7">
    <location>
        <begin position="14"/>
        <end position="164"/>
    </location>
</feature>
<dbReference type="GO" id="GO:0005886">
    <property type="term" value="C:plasma membrane"/>
    <property type="evidence" value="ECO:0007669"/>
    <property type="project" value="TreeGrafter"/>
</dbReference>
<name>S2WKN6_9ACTN</name>
<evidence type="ECO:0000313" key="8">
    <source>
        <dbReference type="EMBL" id="EPD33212.1"/>
    </source>
</evidence>
<sequence>MGKSKAGVVAEFLRFGIVGGSGFLVNMLITFVMTKLNGGTQNDNDIVFQFPGPFAFRFTILVWIVSFLIANVWNFQINRSWTFKREHKRGWWAEFWPFFIVGLVAAIAGIFIKIGFTNPHSFMYLPDPPFNDHEGLRARAYWAQLFTIVLTMPINYIVNKLWTFRSVTPSDQG</sequence>
<comment type="similarity">
    <text evidence="2">Belongs to the GtrA family.</text>
</comment>
<feature type="transmembrane region" description="Helical" evidence="6">
    <location>
        <begin position="95"/>
        <end position="116"/>
    </location>
</feature>
<dbReference type="PATRIC" id="fig|883161.3.peg.743"/>